<feature type="domain" description="HAMP" evidence="16">
    <location>
        <begin position="337"/>
        <end position="389"/>
    </location>
</feature>
<keyword evidence="7 14" id="KW-0812">Transmembrane</keyword>
<dbReference type="GO" id="GO:0000155">
    <property type="term" value="F:phosphorelay sensor kinase activity"/>
    <property type="evidence" value="ECO:0007669"/>
    <property type="project" value="InterPro"/>
</dbReference>
<evidence type="ECO:0000256" key="3">
    <source>
        <dbReference type="ARBA" id="ARBA00012438"/>
    </source>
</evidence>
<dbReference type="FunFam" id="3.30.565.10:FF:000118">
    <property type="entry name" value="Two-component sensor histidine kinase"/>
    <property type="match status" value="1"/>
</dbReference>
<keyword evidence="12" id="KW-0902">Two-component regulatory system</keyword>
<evidence type="ECO:0000313" key="18">
    <source>
        <dbReference type="Proteomes" id="UP000195089"/>
    </source>
</evidence>
<evidence type="ECO:0000256" key="6">
    <source>
        <dbReference type="ARBA" id="ARBA00022679"/>
    </source>
</evidence>
<organism evidence="17 18">
    <name type="scientific">Bacillus thuringiensis serovar pingluonsis</name>
    <dbReference type="NCBI Taxonomy" id="180881"/>
    <lineage>
        <taxon>Bacteria</taxon>
        <taxon>Bacillati</taxon>
        <taxon>Bacillota</taxon>
        <taxon>Bacilli</taxon>
        <taxon>Bacillales</taxon>
        <taxon>Bacillaceae</taxon>
        <taxon>Bacillus</taxon>
        <taxon>Bacillus cereus group</taxon>
    </lineage>
</organism>
<evidence type="ECO:0000256" key="11">
    <source>
        <dbReference type="ARBA" id="ARBA00022989"/>
    </source>
</evidence>
<evidence type="ECO:0000313" key="17">
    <source>
        <dbReference type="EMBL" id="OTY34967.1"/>
    </source>
</evidence>
<keyword evidence="13 14" id="KW-0472">Membrane</keyword>
<dbReference type="InterPro" id="IPR003660">
    <property type="entry name" value="HAMP_dom"/>
</dbReference>
<dbReference type="GO" id="GO:0000156">
    <property type="term" value="F:phosphorelay response regulator activity"/>
    <property type="evidence" value="ECO:0007669"/>
    <property type="project" value="TreeGrafter"/>
</dbReference>
<keyword evidence="5" id="KW-0597">Phosphoprotein</keyword>
<proteinExistence type="predicted"/>
<dbReference type="GO" id="GO:0005524">
    <property type="term" value="F:ATP binding"/>
    <property type="evidence" value="ECO:0007669"/>
    <property type="project" value="UniProtKB-KW"/>
</dbReference>
<evidence type="ECO:0000256" key="9">
    <source>
        <dbReference type="ARBA" id="ARBA00022777"/>
    </source>
</evidence>
<keyword evidence="9 17" id="KW-0418">Kinase</keyword>
<evidence type="ECO:0000256" key="12">
    <source>
        <dbReference type="ARBA" id="ARBA00023012"/>
    </source>
</evidence>
<dbReference type="InterPro" id="IPR003594">
    <property type="entry name" value="HATPase_dom"/>
</dbReference>
<evidence type="ECO:0000256" key="14">
    <source>
        <dbReference type="SAM" id="Phobius"/>
    </source>
</evidence>
<evidence type="ECO:0000259" key="16">
    <source>
        <dbReference type="PROSITE" id="PS50885"/>
    </source>
</evidence>
<name>A0A243AXM3_BACTU</name>
<evidence type="ECO:0000256" key="4">
    <source>
        <dbReference type="ARBA" id="ARBA00022475"/>
    </source>
</evidence>
<dbReference type="SUPFAM" id="SSF55874">
    <property type="entry name" value="ATPase domain of HSP90 chaperone/DNA topoisomerase II/histidine kinase"/>
    <property type="match status" value="1"/>
</dbReference>
<evidence type="ECO:0000256" key="10">
    <source>
        <dbReference type="ARBA" id="ARBA00022840"/>
    </source>
</evidence>
<protein>
    <recommendedName>
        <fullName evidence="3">histidine kinase</fullName>
        <ecNumber evidence="3">2.7.13.3</ecNumber>
    </recommendedName>
</protein>
<dbReference type="InterPro" id="IPR005467">
    <property type="entry name" value="His_kinase_dom"/>
</dbReference>
<comment type="caution">
    <text evidence="17">The sequence shown here is derived from an EMBL/GenBank/DDBJ whole genome shotgun (WGS) entry which is preliminary data.</text>
</comment>
<dbReference type="EMBL" id="NFDL01000120">
    <property type="protein sequence ID" value="OTY34967.1"/>
    <property type="molecule type" value="Genomic_DNA"/>
</dbReference>
<dbReference type="EC" id="2.7.13.3" evidence="3"/>
<dbReference type="Gene3D" id="1.10.287.130">
    <property type="match status" value="1"/>
</dbReference>
<evidence type="ECO:0000256" key="13">
    <source>
        <dbReference type="ARBA" id="ARBA00023136"/>
    </source>
</evidence>
<dbReference type="CDD" id="cd06225">
    <property type="entry name" value="HAMP"/>
    <property type="match status" value="1"/>
</dbReference>
<dbReference type="FunFam" id="1.10.287.130:FF:000001">
    <property type="entry name" value="Two-component sensor histidine kinase"/>
    <property type="match status" value="1"/>
</dbReference>
<dbReference type="SUPFAM" id="SSF47384">
    <property type="entry name" value="Homodimeric domain of signal transducing histidine kinase"/>
    <property type="match status" value="1"/>
</dbReference>
<evidence type="ECO:0000259" key="15">
    <source>
        <dbReference type="PROSITE" id="PS50109"/>
    </source>
</evidence>
<comment type="subcellular location">
    <subcellularLocation>
        <location evidence="2">Cell membrane</location>
        <topology evidence="2">Multi-pass membrane protein</topology>
    </subcellularLocation>
</comment>
<dbReference type="AlphaFoldDB" id="A0A243AXM3"/>
<evidence type="ECO:0000256" key="5">
    <source>
        <dbReference type="ARBA" id="ARBA00022553"/>
    </source>
</evidence>
<accession>A0A243AXM3</accession>
<dbReference type="PANTHER" id="PTHR42878">
    <property type="entry name" value="TWO-COMPONENT HISTIDINE KINASE"/>
    <property type="match status" value="1"/>
</dbReference>
<dbReference type="SMART" id="SM00304">
    <property type="entry name" value="HAMP"/>
    <property type="match status" value="1"/>
</dbReference>
<dbReference type="Pfam" id="PF02518">
    <property type="entry name" value="HATPase_c"/>
    <property type="match status" value="1"/>
</dbReference>
<dbReference type="PROSITE" id="PS50109">
    <property type="entry name" value="HIS_KIN"/>
    <property type="match status" value="1"/>
</dbReference>
<dbReference type="Pfam" id="PF00672">
    <property type="entry name" value="HAMP"/>
    <property type="match status" value="1"/>
</dbReference>
<dbReference type="InterPro" id="IPR036097">
    <property type="entry name" value="HisK_dim/P_sf"/>
</dbReference>
<feature type="transmembrane region" description="Helical" evidence="14">
    <location>
        <begin position="316"/>
        <end position="335"/>
    </location>
</feature>
<evidence type="ECO:0000256" key="7">
    <source>
        <dbReference type="ARBA" id="ARBA00022692"/>
    </source>
</evidence>
<evidence type="ECO:0000256" key="8">
    <source>
        <dbReference type="ARBA" id="ARBA00022741"/>
    </source>
</evidence>
<dbReference type="CDD" id="cd00082">
    <property type="entry name" value="HisKA"/>
    <property type="match status" value="1"/>
</dbReference>
<comment type="catalytic activity">
    <reaction evidence="1">
        <text>ATP + protein L-histidine = ADP + protein N-phospho-L-histidine.</text>
        <dbReference type="EC" id="2.7.13.3"/>
    </reaction>
</comment>
<dbReference type="PRINTS" id="PR00344">
    <property type="entry name" value="BCTRLSENSOR"/>
</dbReference>
<dbReference type="GO" id="GO:0007234">
    <property type="term" value="P:osmosensory signaling via phosphorelay pathway"/>
    <property type="evidence" value="ECO:0007669"/>
    <property type="project" value="TreeGrafter"/>
</dbReference>
<keyword evidence="4" id="KW-1003">Cell membrane</keyword>
<dbReference type="Pfam" id="PF00512">
    <property type="entry name" value="HisKA"/>
    <property type="match status" value="1"/>
</dbReference>
<dbReference type="SMART" id="SM00388">
    <property type="entry name" value="HisKA"/>
    <property type="match status" value="1"/>
</dbReference>
<keyword evidence="10" id="KW-0067">ATP-binding</keyword>
<dbReference type="InterPro" id="IPR036890">
    <property type="entry name" value="HATPase_C_sf"/>
</dbReference>
<dbReference type="InterPro" id="IPR004358">
    <property type="entry name" value="Sig_transdc_His_kin-like_C"/>
</dbReference>
<dbReference type="Gene3D" id="6.10.340.10">
    <property type="match status" value="1"/>
</dbReference>
<reference evidence="17 18" key="1">
    <citation type="submission" date="2016-10" db="EMBL/GenBank/DDBJ databases">
        <title>Comparative genomics of Bacillus thuringiensis reveals a path to pathogens against multiple invertebrate hosts.</title>
        <authorList>
            <person name="Zheng J."/>
            <person name="Gao Q."/>
            <person name="Liu H."/>
            <person name="Peng D."/>
            <person name="Ruan L."/>
            <person name="Sun M."/>
        </authorList>
    </citation>
    <scope>NUCLEOTIDE SEQUENCE [LARGE SCALE GENOMIC DNA]</scope>
    <source>
        <strain evidence="17">BGSC 4BX1</strain>
    </source>
</reference>
<keyword evidence="8" id="KW-0547">Nucleotide-binding</keyword>
<evidence type="ECO:0000256" key="1">
    <source>
        <dbReference type="ARBA" id="ARBA00000085"/>
    </source>
</evidence>
<keyword evidence="11 14" id="KW-1133">Transmembrane helix</keyword>
<dbReference type="PANTHER" id="PTHR42878:SF3">
    <property type="entry name" value="HISTIDINE PROTEIN KINASE SAES"/>
    <property type="match status" value="1"/>
</dbReference>
<dbReference type="RefSeq" id="WP_088120700.1">
    <property type="nucleotide sequence ID" value="NZ_NFDL01000120.1"/>
</dbReference>
<keyword evidence="6" id="KW-0808">Transferase</keyword>
<dbReference type="GO" id="GO:0005886">
    <property type="term" value="C:plasma membrane"/>
    <property type="evidence" value="ECO:0007669"/>
    <property type="project" value="UniProtKB-SubCell"/>
</dbReference>
<dbReference type="InterPro" id="IPR003661">
    <property type="entry name" value="HisK_dim/P_dom"/>
</dbReference>
<evidence type="ECO:0000256" key="2">
    <source>
        <dbReference type="ARBA" id="ARBA00004651"/>
    </source>
</evidence>
<sequence>MKKGIVLKLFTLTTALCMLILATIFIGQTIFFKQYYANRKVEDIKVNLNSFEKNYLNYAGNAEEIKRLEQDFLRENNTWITTLDQNGNLKHANDFYFEVALEKRAEKKYGAKMIYIPLNYLMNIDEIEKGALSSFVGQEVYLSGLQRNGNFITLYLQLPEQNLSWANKPLSKKLLEKEHKISEDEPKVAQDIIVQERKNIAGNLSDLEKKRVVQNSDFDMFGKITKVQLPDVTGPINPIYKNSIFLDNIKEFQTDLLLKESKHIQYATQTMDYEKNDIKYKLLIKPIKEKDGSVTYIYAMASLQPVDEAVQMVQDYYIYIIAFVVVLIFLAAFYYSKQIAKPLLKINDTTKKIAHLDFTEQIPITSKDEIGDLSKNINTLSNKLNSHIGQLEQDIEKERKLEKTRKEFISGVSHELKTPLSIMKSCISILKDGVAEHKKEYYFQAMEREVDKMDTLILDMLELAKFESGTYKMKKDSFYIDTVIEDICEHLSVEIEKKELRVHKHIGPFEVVANQGRIEQVIVNFITNAIRYTPNKEDIIISTIDEKNRIKVCIENKGTHIEEEQLDKIWDRFYRVDAARQRSQGGTGLGLAISKNILELHDTEYGAENTEDGVLFYFYLPKKA</sequence>
<feature type="domain" description="Histidine kinase" evidence="15">
    <location>
        <begin position="411"/>
        <end position="624"/>
    </location>
</feature>
<dbReference type="SUPFAM" id="SSF158472">
    <property type="entry name" value="HAMP domain-like"/>
    <property type="match status" value="1"/>
</dbReference>
<dbReference type="SMART" id="SM00387">
    <property type="entry name" value="HATPase_c"/>
    <property type="match status" value="1"/>
</dbReference>
<dbReference type="PROSITE" id="PS50885">
    <property type="entry name" value="HAMP"/>
    <property type="match status" value="1"/>
</dbReference>
<dbReference type="GO" id="GO:0030295">
    <property type="term" value="F:protein kinase activator activity"/>
    <property type="evidence" value="ECO:0007669"/>
    <property type="project" value="TreeGrafter"/>
</dbReference>
<dbReference type="InterPro" id="IPR050351">
    <property type="entry name" value="BphY/WalK/GraS-like"/>
</dbReference>
<gene>
    <name evidence="17" type="ORF">BK742_27315</name>
</gene>
<dbReference type="Gene3D" id="3.30.565.10">
    <property type="entry name" value="Histidine kinase-like ATPase, C-terminal domain"/>
    <property type="match status" value="1"/>
</dbReference>
<dbReference type="Proteomes" id="UP000195089">
    <property type="component" value="Unassembled WGS sequence"/>
</dbReference>